<dbReference type="Pfam" id="PF13730">
    <property type="entry name" value="HTH_36"/>
    <property type="match status" value="1"/>
</dbReference>
<dbReference type="AlphaFoldDB" id="A0A679G4D4"/>
<sequence length="179" mass="21437">MDFEKEHQFDPNYLYYLQLPNNQRKRLDLEDLYRLMRNPKNSLPDVIGQKTWVSNYILTFWMPIMKPGPFAVYMQIAKMAYGSKTYAFPSVPYLSMLLGVGERTVREYINRLVELGFLVVVERFDANTNSQLTNLYFLSSTIPILPKVYYEQLPPRLQQEHDRFMNMIEFRYMFEEKQG</sequence>
<keyword evidence="1" id="KW-0614">Plasmid</keyword>
<organism evidence="1 2">
    <name type="scientific">Geobacillus subterraneus</name>
    <dbReference type="NCBI Taxonomy" id="129338"/>
    <lineage>
        <taxon>Bacteria</taxon>
        <taxon>Bacillati</taxon>
        <taxon>Bacillota</taxon>
        <taxon>Bacilli</taxon>
        <taxon>Bacillales</taxon>
        <taxon>Anoxybacillaceae</taxon>
        <taxon>Geobacillus</taxon>
    </lineage>
</organism>
<evidence type="ECO:0000313" key="1">
    <source>
        <dbReference type="EMBL" id="BBW98911.1"/>
    </source>
</evidence>
<dbReference type="Proteomes" id="UP000501421">
    <property type="component" value="Plasmid pGspE55-1"/>
</dbReference>
<proteinExistence type="predicted"/>
<gene>
    <name evidence="1" type="ORF">GsuE55_37440</name>
</gene>
<dbReference type="RefSeq" id="WP_172418888.1">
    <property type="nucleotide sequence ID" value="NZ_AP022558.1"/>
</dbReference>
<reference evidence="2" key="1">
    <citation type="journal article" date="2020" name="Microbiol. Resour. Announc.">
        <title>Complete Genome Sequence of Geobacillus sp. Strain E55-1, Isolated from Mine Geyser in Japan.</title>
        <authorList>
            <person name="Miyazaki K."/>
            <person name="Hase E."/>
            <person name="Tokito N."/>
        </authorList>
    </citation>
    <scope>NUCLEOTIDE SEQUENCE [LARGE SCALE GENOMIC DNA]</scope>
    <source>
        <strain evidence="2">E55-1</strain>
        <plasmid evidence="2">pGspE55-1</plasmid>
    </source>
</reference>
<keyword evidence="2" id="KW-1185">Reference proteome</keyword>
<dbReference type="InterPro" id="IPR036388">
    <property type="entry name" value="WH-like_DNA-bd_sf"/>
</dbReference>
<name>A0A679G4D4_9BACL</name>
<dbReference type="Gene3D" id="1.10.10.10">
    <property type="entry name" value="Winged helix-like DNA-binding domain superfamily/Winged helix DNA-binding domain"/>
    <property type="match status" value="1"/>
</dbReference>
<accession>A0A679G4D4</accession>
<dbReference type="EMBL" id="AP022558">
    <property type="protein sequence ID" value="BBW98911.1"/>
    <property type="molecule type" value="Genomic_DNA"/>
</dbReference>
<geneLocation type="plasmid" evidence="1 2">
    <name>pGspE55-1</name>
</geneLocation>
<evidence type="ECO:0000313" key="2">
    <source>
        <dbReference type="Proteomes" id="UP000501421"/>
    </source>
</evidence>
<protein>
    <recommendedName>
        <fullName evidence="3">Helix-turn-helix domain-containing protein</fullName>
    </recommendedName>
</protein>
<evidence type="ECO:0008006" key="3">
    <source>
        <dbReference type="Google" id="ProtNLM"/>
    </source>
</evidence>